<evidence type="ECO:0000313" key="2">
    <source>
        <dbReference type="EMBL" id="TAI48480.1"/>
    </source>
</evidence>
<keyword evidence="1" id="KW-1133">Transmembrane helix</keyword>
<feature type="transmembrane region" description="Helical" evidence="1">
    <location>
        <begin position="26"/>
        <end position="45"/>
    </location>
</feature>
<evidence type="ECO:0000256" key="1">
    <source>
        <dbReference type="SAM" id="Phobius"/>
    </source>
</evidence>
<gene>
    <name evidence="2" type="ORF">EW142_01360</name>
</gene>
<comment type="caution">
    <text evidence="2">The sequence shown here is derived from an EMBL/GenBank/DDBJ whole genome shotgun (WGS) entry which is preliminary data.</text>
</comment>
<organism evidence="2 3">
    <name type="scientific">Flagellimonas allohymeniacidonis</name>
    <dbReference type="NCBI Taxonomy" id="2517819"/>
    <lineage>
        <taxon>Bacteria</taxon>
        <taxon>Pseudomonadati</taxon>
        <taxon>Bacteroidota</taxon>
        <taxon>Flavobacteriia</taxon>
        <taxon>Flavobacteriales</taxon>
        <taxon>Flavobacteriaceae</taxon>
        <taxon>Flagellimonas</taxon>
    </lineage>
</organism>
<dbReference type="OrthoDB" id="798769at2"/>
<protein>
    <submittedName>
        <fullName evidence="2">General secretion pathway protein</fullName>
    </submittedName>
</protein>
<keyword evidence="1" id="KW-0472">Membrane</keyword>
<feature type="transmembrane region" description="Helical" evidence="1">
    <location>
        <begin position="108"/>
        <end position="125"/>
    </location>
</feature>
<proteinExistence type="predicted"/>
<keyword evidence="3" id="KW-1185">Reference proteome</keyword>
<dbReference type="Proteomes" id="UP000291981">
    <property type="component" value="Unassembled WGS sequence"/>
</dbReference>
<keyword evidence="1" id="KW-0812">Transmembrane</keyword>
<reference evidence="2 3" key="1">
    <citation type="submission" date="2019-02" db="EMBL/GenBank/DDBJ databases">
        <title>Draft genome sequence of Muricauda sp. 176CP4-71.</title>
        <authorList>
            <person name="Park J.-S."/>
        </authorList>
    </citation>
    <scope>NUCLEOTIDE SEQUENCE [LARGE SCALE GENOMIC DNA]</scope>
    <source>
        <strain evidence="2 3">176CP4-71</strain>
    </source>
</reference>
<feature type="transmembrane region" description="Helical" evidence="1">
    <location>
        <begin position="86"/>
        <end position="102"/>
    </location>
</feature>
<name>A0A4V2HSP0_9FLAO</name>
<evidence type="ECO:0000313" key="3">
    <source>
        <dbReference type="Proteomes" id="UP000291981"/>
    </source>
</evidence>
<dbReference type="AlphaFoldDB" id="A0A4V2HSP0"/>
<dbReference type="EMBL" id="SGIU01000001">
    <property type="protein sequence ID" value="TAI48480.1"/>
    <property type="molecule type" value="Genomic_DNA"/>
</dbReference>
<accession>A0A4V2HSP0</accession>
<feature type="transmembrane region" description="Helical" evidence="1">
    <location>
        <begin position="51"/>
        <end position="74"/>
    </location>
</feature>
<sequence length="162" mass="18354">MIIFLKIMAMLCFGSICFQDFKERKVYWVIFPILGLLLCTLYFRVSSEPLVPFLNIVLNLLLVGAFLLLSYLYAKLILRRRFVDHSLGLGDILLFLTLALGFPTITFAILFVASLIFSLLAFLALKSKLKEATVPLAGLMGLFYATVLAYSIFFPNPSLYLY</sequence>
<feature type="transmembrane region" description="Helical" evidence="1">
    <location>
        <begin position="132"/>
        <end position="153"/>
    </location>
</feature>
<dbReference type="RefSeq" id="WP_130608579.1">
    <property type="nucleotide sequence ID" value="NZ_SGIU01000001.1"/>
</dbReference>